<keyword evidence="4" id="KW-1185">Reference proteome</keyword>
<dbReference type="GO" id="GO:0004672">
    <property type="term" value="F:protein kinase activity"/>
    <property type="evidence" value="ECO:0007669"/>
    <property type="project" value="InterPro"/>
</dbReference>
<sequence length="707" mass="79882">MLDILLGEGSKPTSGPPTLDLTAVPGGNAMKMCAEFIRNVEKSQICPSLRLFIPRPKPKAKAGQPRSSGDTDGSDDILPTIGVRKQSTPHKRKRQSRRTDFRDHYNFATGLLAIDVSEDPVADPFVDPYDYMPSGSTAPIPPLCEHRPLQRSTVAAKNALESFTSRAHSHFLRQHRTHYWQVILFGSTARILRWDHAGAAVSERFNYTVHSELIATFLWRFAHVDDARRGFDTTASLPSKEETGLFVSAVREFLHNMSAGVKDGAPVRQLTKARCTLDEDTKTWPTWKMHVTNPDTGSATDLIVRRAFVFHRDVFSRATRAYIAYDLGARRLVFVKDSWRLARRFPEPEFRTLQQLLAQNIPHVPAALYGGDVCEPGDDGVPGPEHATTNQRFLADTRNWSHPDAVIIKHMHHRIVQDIVYPIDENVSPRDFVQALYDALIALDAAHSKLGLTHRDISSGNIMIASDGRGLLIDWENAGGERDKTSWSGTWAFVSVLRGLYPSKLRDLPDDLESIFWLLLYNGFKFYSFGRSHLTSVFDNFTKDEHGHKFCGFWKVRWMYVGLEWSGQCFRSPILEELILCANNAWVAAYLGKKALLEGRQVEPDVHANIARVGEPRFWIEMFKNALEKFDASAKTKNPDWGLKAPAQRSPFPSLPRQPPVKQENPSEGIAPRRTKRRAEDELLQDGGYGPECPRRSKRLRTKANLE</sequence>
<feature type="domain" description="Fungal-type protein kinase" evidence="2">
    <location>
        <begin position="156"/>
        <end position="521"/>
    </location>
</feature>
<comment type="caution">
    <text evidence="3">The sequence shown here is derived from an EMBL/GenBank/DDBJ whole genome shotgun (WGS) entry which is preliminary data.</text>
</comment>
<dbReference type="InterPro" id="IPR008266">
    <property type="entry name" value="Tyr_kinase_AS"/>
</dbReference>
<dbReference type="Proteomes" id="UP000703269">
    <property type="component" value="Unassembled WGS sequence"/>
</dbReference>
<dbReference type="PANTHER" id="PTHR38248:SF2">
    <property type="entry name" value="FUNK1 11"/>
    <property type="match status" value="1"/>
</dbReference>
<accession>A0A9P3LF10</accession>
<proteinExistence type="predicted"/>
<protein>
    <recommendedName>
        <fullName evidence="2">Fungal-type protein kinase domain-containing protein</fullName>
    </recommendedName>
</protein>
<dbReference type="InterPro" id="IPR011009">
    <property type="entry name" value="Kinase-like_dom_sf"/>
</dbReference>
<dbReference type="PROSITE" id="PS00109">
    <property type="entry name" value="PROTEIN_KINASE_TYR"/>
    <property type="match status" value="1"/>
</dbReference>
<feature type="compositionally biased region" description="Basic residues" evidence="1">
    <location>
        <begin position="87"/>
        <end position="96"/>
    </location>
</feature>
<dbReference type="SUPFAM" id="SSF56112">
    <property type="entry name" value="Protein kinase-like (PK-like)"/>
    <property type="match status" value="1"/>
</dbReference>
<evidence type="ECO:0000256" key="1">
    <source>
        <dbReference type="SAM" id="MobiDB-lite"/>
    </source>
</evidence>
<feature type="region of interest" description="Disordered" evidence="1">
    <location>
        <begin position="55"/>
        <end position="99"/>
    </location>
</feature>
<organism evidence="3 4">
    <name type="scientific">Phanerochaete sordida</name>
    <dbReference type="NCBI Taxonomy" id="48140"/>
    <lineage>
        <taxon>Eukaryota</taxon>
        <taxon>Fungi</taxon>
        <taxon>Dikarya</taxon>
        <taxon>Basidiomycota</taxon>
        <taxon>Agaricomycotina</taxon>
        <taxon>Agaricomycetes</taxon>
        <taxon>Polyporales</taxon>
        <taxon>Phanerochaetaceae</taxon>
        <taxon>Phanerochaete</taxon>
    </lineage>
</organism>
<gene>
    <name evidence="3" type="ORF">PsYK624_082360</name>
</gene>
<evidence type="ECO:0000313" key="4">
    <source>
        <dbReference type="Proteomes" id="UP000703269"/>
    </source>
</evidence>
<dbReference type="EMBL" id="BPQB01000024">
    <property type="protein sequence ID" value="GJE92083.1"/>
    <property type="molecule type" value="Genomic_DNA"/>
</dbReference>
<name>A0A9P3LF10_9APHY</name>
<dbReference type="PANTHER" id="PTHR38248">
    <property type="entry name" value="FUNK1 6"/>
    <property type="match status" value="1"/>
</dbReference>
<dbReference type="Gene3D" id="1.10.510.10">
    <property type="entry name" value="Transferase(Phosphotransferase) domain 1"/>
    <property type="match status" value="1"/>
</dbReference>
<dbReference type="OrthoDB" id="2801804at2759"/>
<dbReference type="AlphaFoldDB" id="A0A9P3LF10"/>
<reference evidence="3 4" key="1">
    <citation type="submission" date="2021-08" db="EMBL/GenBank/DDBJ databases">
        <title>Draft Genome Sequence of Phanerochaete sordida strain YK-624.</title>
        <authorList>
            <person name="Mori T."/>
            <person name="Dohra H."/>
            <person name="Suzuki T."/>
            <person name="Kawagishi H."/>
            <person name="Hirai H."/>
        </authorList>
    </citation>
    <scope>NUCLEOTIDE SEQUENCE [LARGE SCALE GENOMIC DNA]</scope>
    <source>
        <strain evidence="3 4">YK-624</strain>
    </source>
</reference>
<evidence type="ECO:0000259" key="2">
    <source>
        <dbReference type="Pfam" id="PF17667"/>
    </source>
</evidence>
<feature type="region of interest" description="Disordered" evidence="1">
    <location>
        <begin position="636"/>
        <end position="707"/>
    </location>
</feature>
<dbReference type="Pfam" id="PF17667">
    <property type="entry name" value="Pkinase_fungal"/>
    <property type="match status" value="1"/>
</dbReference>
<feature type="compositionally biased region" description="Basic residues" evidence="1">
    <location>
        <begin position="696"/>
        <end position="707"/>
    </location>
</feature>
<evidence type="ECO:0000313" key="3">
    <source>
        <dbReference type="EMBL" id="GJE92083.1"/>
    </source>
</evidence>
<dbReference type="InterPro" id="IPR040976">
    <property type="entry name" value="Pkinase_fungal"/>
</dbReference>